<dbReference type="EMBL" id="JAQNDN010000013">
    <property type="protein sequence ID" value="MDC0671124.1"/>
    <property type="molecule type" value="Genomic_DNA"/>
</dbReference>
<dbReference type="PANTHER" id="PTHR35580">
    <property type="entry name" value="CELL SURFACE GLYCOPROTEIN (S-LAYER PROTEIN)-LIKE PROTEIN"/>
    <property type="match status" value="1"/>
</dbReference>
<dbReference type="SUPFAM" id="SSF101898">
    <property type="entry name" value="NHL repeat"/>
    <property type="match status" value="1"/>
</dbReference>
<dbReference type="Proteomes" id="UP001217838">
    <property type="component" value="Unassembled WGS sequence"/>
</dbReference>
<organism evidence="1 2">
    <name type="scientific">Nannocystis radixulma</name>
    <dbReference type="NCBI Taxonomy" id="2995305"/>
    <lineage>
        <taxon>Bacteria</taxon>
        <taxon>Pseudomonadati</taxon>
        <taxon>Myxococcota</taxon>
        <taxon>Polyangia</taxon>
        <taxon>Nannocystales</taxon>
        <taxon>Nannocystaceae</taxon>
        <taxon>Nannocystis</taxon>
    </lineage>
</organism>
<protein>
    <submittedName>
        <fullName evidence="1">SBBP repeat-containing protein</fullName>
    </submittedName>
</protein>
<sequence>MFGSVAVAMLGVVGDASALPDREWGTYYGGSSGESAPGVVFDSWGNLIVVGSTSSTAGIATSGGFDTVYNGSVDAFISQWDQAGSPVWGTYYGGSADDIFLDAVVNDDDEIYAVGYTKSTSGIARGSAHQTSLSGINDAMLVKFDNAGDPLWATYYGGPGVEVGNSGNDPAVCVGGDGSVFLVGSTTSTSQIATTGSHQPSKSGTTDAFIVKFSSAGVRSWATYYGGTDGHTIATGCAVDSAGNVLVGGETAATNGIAWGGHDNSFNGGASDGFVVKFNASGVRQWATYYGGSEADTISAVSLAPSDSLVIAGVSESTNFIATSGTHDWTHNGGKDGFIAKLNAAGMRQWGTFLGTAADDSFFDVDVSPSGVVYVVGQTSFPGLETIDAWDTTVLGWEGLFANFSDTGALLYSSYNGGNGAEALFGVAFHWSGIAAMVGQTTSIIDIATTGAFDTALAGMTDGFITLVRLWAV</sequence>
<dbReference type="InterPro" id="IPR010620">
    <property type="entry name" value="SBBP_repeat"/>
</dbReference>
<evidence type="ECO:0000313" key="1">
    <source>
        <dbReference type="EMBL" id="MDC0671124.1"/>
    </source>
</evidence>
<gene>
    <name evidence="1" type="ORF">POL58_25430</name>
</gene>
<name>A0ABT5BAG6_9BACT</name>
<comment type="caution">
    <text evidence="1">The sequence shown here is derived from an EMBL/GenBank/DDBJ whole genome shotgun (WGS) entry which is preliminary data.</text>
</comment>
<dbReference type="PANTHER" id="PTHR35580:SF1">
    <property type="entry name" value="PHYTASE-LIKE DOMAIN-CONTAINING PROTEIN"/>
    <property type="match status" value="1"/>
</dbReference>
<accession>A0ABT5BAG6</accession>
<evidence type="ECO:0000313" key="2">
    <source>
        <dbReference type="Proteomes" id="UP001217838"/>
    </source>
</evidence>
<keyword evidence="2" id="KW-1185">Reference proteome</keyword>
<proteinExistence type="predicted"/>
<reference evidence="1 2" key="1">
    <citation type="submission" date="2022-11" db="EMBL/GenBank/DDBJ databases">
        <title>Minimal conservation of predation-associated metabolite biosynthetic gene clusters underscores biosynthetic potential of Myxococcota including descriptions for ten novel species: Archangium lansinium sp. nov., Myxococcus landrumus sp. nov., Nannocystis bai.</title>
        <authorList>
            <person name="Ahearne A."/>
            <person name="Stevens C."/>
            <person name="Dowd S."/>
        </authorList>
    </citation>
    <scope>NUCLEOTIDE SEQUENCE [LARGE SCALE GENOMIC DNA]</scope>
    <source>
        <strain evidence="1 2">NCELM</strain>
    </source>
</reference>
<dbReference type="Pfam" id="PF06739">
    <property type="entry name" value="SBBP"/>
    <property type="match status" value="1"/>
</dbReference>
<dbReference type="InterPro" id="IPR052918">
    <property type="entry name" value="Motility_Chemotaxis_Reg"/>
</dbReference>